<evidence type="ECO:0000313" key="2">
    <source>
        <dbReference type="EMBL" id="MDR6240694.1"/>
    </source>
</evidence>
<feature type="transmembrane region" description="Helical" evidence="1">
    <location>
        <begin position="6"/>
        <end position="22"/>
    </location>
</feature>
<accession>A0AAE3XSG0</accession>
<feature type="transmembrane region" description="Helical" evidence="1">
    <location>
        <begin position="314"/>
        <end position="332"/>
    </location>
</feature>
<feature type="transmembrane region" description="Helical" evidence="1">
    <location>
        <begin position="236"/>
        <end position="255"/>
    </location>
</feature>
<protein>
    <recommendedName>
        <fullName evidence="4">EpsG family protein</fullName>
    </recommendedName>
</protein>
<proteinExistence type="predicted"/>
<name>A0AAE3XSG0_9BACT</name>
<dbReference type="Proteomes" id="UP001185092">
    <property type="component" value="Unassembled WGS sequence"/>
</dbReference>
<evidence type="ECO:0000256" key="1">
    <source>
        <dbReference type="SAM" id="Phobius"/>
    </source>
</evidence>
<feature type="transmembrane region" description="Helical" evidence="1">
    <location>
        <begin position="189"/>
        <end position="210"/>
    </location>
</feature>
<feature type="transmembrane region" description="Helical" evidence="1">
    <location>
        <begin position="152"/>
        <end position="177"/>
    </location>
</feature>
<keyword evidence="1" id="KW-1133">Transmembrane helix</keyword>
<gene>
    <name evidence="2" type="ORF">HNQ88_003770</name>
</gene>
<dbReference type="AlphaFoldDB" id="A0AAE3XSG0"/>
<feature type="transmembrane region" description="Helical" evidence="1">
    <location>
        <begin position="85"/>
        <end position="106"/>
    </location>
</feature>
<comment type="caution">
    <text evidence="2">The sequence shown here is derived from an EMBL/GenBank/DDBJ whole genome shotgun (WGS) entry which is preliminary data.</text>
</comment>
<feature type="transmembrane region" description="Helical" evidence="1">
    <location>
        <begin position="288"/>
        <end position="307"/>
    </location>
</feature>
<organism evidence="2 3">
    <name type="scientific">Aureibacter tunicatorum</name>
    <dbReference type="NCBI Taxonomy" id="866807"/>
    <lineage>
        <taxon>Bacteria</taxon>
        <taxon>Pseudomonadati</taxon>
        <taxon>Bacteroidota</taxon>
        <taxon>Cytophagia</taxon>
        <taxon>Cytophagales</taxon>
        <taxon>Persicobacteraceae</taxon>
        <taxon>Aureibacter</taxon>
    </lineage>
</organism>
<keyword evidence="1" id="KW-0472">Membrane</keyword>
<dbReference type="InterPro" id="IPR049458">
    <property type="entry name" value="EpsG-like"/>
</dbReference>
<evidence type="ECO:0008006" key="4">
    <source>
        <dbReference type="Google" id="ProtNLM"/>
    </source>
</evidence>
<reference evidence="2" key="1">
    <citation type="submission" date="2023-07" db="EMBL/GenBank/DDBJ databases">
        <title>Genomic Encyclopedia of Type Strains, Phase IV (KMG-IV): sequencing the most valuable type-strain genomes for metagenomic binning, comparative biology and taxonomic classification.</title>
        <authorList>
            <person name="Goeker M."/>
        </authorList>
    </citation>
    <scope>NUCLEOTIDE SEQUENCE</scope>
    <source>
        <strain evidence="2">DSM 26174</strain>
    </source>
</reference>
<feature type="transmembrane region" description="Helical" evidence="1">
    <location>
        <begin position="29"/>
        <end position="46"/>
    </location>
</feature>
<feature type="transmembrane region" description="Helical" evidence="1">
    <location>
        <begin position="113"/>
        <end position="132"/>
    </location>
</feature>
<dbReference type="EMBL" id="JAVDQD010000005">
    <property type="protein sequence ID" value="MDR6240694.1"/>
    <property type="molecule type" value="Genomic_DNA"/>
</dbReference>
<sequence>MDLTSILVYNFSMLLTAFFSKVTKGKLSLFLALIPVLFLCGFRYNVGNDYLAYIQIFHNISQFNETYVEIGYKLLNSIFKSFEFGYFYTFFISSFLTLFIVMLVFYRYKILNYGAFFIFSFGFIFMINDQIRQGLSIALFLYSIKYIESDDFLKFFISIVLISVLFHYSAIALLPFYWIKSLRVIPNRVWALGIFFTFIFYLKGYFVSFFPKFIELIPYYNKYLTTNIHLLKPESISSGLSLLYWLMVSFFCLYFKKHLPKDNPYILLFLLGNILFFLFKDYQLTTRFTYYLVYTKIIVFPLIFKQIFSKREKYFFCLFSLFYFELQIMLSASNHGAFPYHSIFSEL</sequence>
<dbReference type="Pfam" id="PF14897">
    <property type="entry name" value="EpsG"/>
    <property type="match status" value="1"/>
</dbReference>
<keyword evidence="3" id="KW-1185">Reference proteome</keyword>
<dbReference type="RefSeq" id="WP_309940828.1">
    <property type="nucleotide sequence ID" value="NZ_AP025306.1"/>
</dbReference>
<feature type="transmembrane region" description="Helical" evidence="1">
    <location>
        <begin position="264"/>
        <end position="282"/>
    </location>
</feature>
<evidence type="ECO:0000313" key="3">
    <source>
        <dbReference type="Proteomes" id="UP001185092"/>
    </source>
</evidence>
<keyword evidence="1" id="KW-0812">Transmembrane</keyword>